<protein>
    <submittedName>
        <fullName evidence="7">Class I SAM-dependent RNA methyltransferase</fullName>
    </submittedName>
</protein>
<keyword evidence="2 6" id="KW-0489">Methyltransferase</keyword>
<dbReference type="Gene3D" id="3.40.50.150">
    <property type="entry name" value="Vaccinia Virus protein VP39"/>
    <property type="match status" value="1"/>
</dbReference>
<dbReference type="EMBL" id="JAFVMH010000006">
    <property type="protein sequence ID" value="MBO1325867.1"/>
    <property type="molecule type" value="Genomic_DNA"/>
</dbReference>
<dbReference type="PANTHER" id="PTHR11061:SF49">
    <property type="entry name" value="23S RRNA (URACIL(1939)-C(5))-METHYLTRANSFERASE RLMD"/>
    <property type="match status" value="1"/>
</dbReference>
<dbReference type="InterPro" id="IPR010280">
    <property type="entry name" value="U5_MeTrfase_fam"/>
</dbReference>
<dbReference type="PROSITE" id="PS51687">
    <property type="entry name" value="SAM_MT_RNA_M5U"/>
    <property type="match status" value="1"/>
</dbReference>
<dbReference type="InterPro" id="IPR012340">
    <property type="entry name" value="NA-bd_OB-fold"/>
</dbReference>
<dbReference type="Gene3D" id="2.40.50.140">
    <property type="entry name" value="Nucleic acid-binding proteins"/>
    <property type="match status" value="1"/>
</dbReference>
<dbReference type="GO" id="GO:0051539">
    <property type="term" value="F:4 iron, 4 sulfur cluster binding"/>
    <property type="evidence" value="ECO:0007669"/>
    <property type="project" value="UniProtKB-KW"/>
</dbReference>
<dbReference type="GO" id="GO:0070041">
    <property type="term" value="F:rRNA (uridine-C5-)-methyltransferase activity"/>
    <property type="evidence" value="ECO:0007669"/>
    <property type="project" value="TreeGrafter"/>
</dbReference>
<organism evidence="7 8">
    <name type="scientific">Acetobacter garciniae</name>
    <dbReference type="NCBI Taxonomy" id="2817435"/>
    <lineage>
        <taxon>Bacteria</taxon>
        <taxon>Pseudomonadati</taxon>
        <taxon>Pseudomonadota</taxon>
        <taxon>Alphaproteobacteria</taxon>
        <taxon>Acetobacterales</taxon>
        <taxon>Acetobacteraceae</taxon>
        <taxon>Acetobacter</taxon>
    </lineage>
</organism>
<dbReference type="SUPFAM" id="SSF53335">
    <property type="entry name" value="S-adenosyl-L-methionine-dependent methyltransferases"/>
    <property type="match status" value="1"/>
</dbReference>
<dbReference type="PANTHER" id="PTHR11061">
    <property type="entry name" value="RNA M5U METHYLTRANSFERASE"/>
    <property type="match status" value="1"/>
</dbReference>
<keyword evidence="1" id="KW-0408">Iron</keyword>
<feature type="binding site" evidence="6">
    <location>
        <position position="288"/>
    </location>
    <ligand>
        <name>S-adenosyl-L-methionine</name>
        <dbReference type="ChEBI" id="CHEBI:59789"/>
    </ligand>
</feature>
<comment type="caution">
    <text evidence="7">The sequence shown here is derived from an EMBL/GenBank/DDBJ whole genome shotgun (WGS) entry which is preliminary data.</text>
</comment>
<feature type="binding site" evidence="6">
    <location>
        <position position="351"/>
    </location>
    <ligand>
        <name>S-adenosyl-L-methionine</name>
        <dbReference type="ChEBI" id="CHEBI:59789"/>
    </ligand>
</feature>
<keyword evidence="1" id="KW-0004">4Fe-4S</keyword>
<dbReference type="AlphaFoldDB" id="A0A939HQ65"/>
<evidence type="ECO:0000256" key="5">
    <source>
        <dbReference type="ARBA" id="ARBA00023014"/>
    </source>
</evidence>
<feature type="binding site" evidence="6">
    <location>
        <position position="308"/>
    </location>
    <ligand>
        <name>S-adenosyl-L-methionine</name>
        <dbReference type="ChEBI" id="CHEBI:59789"/>
    </ligand>
</feature>
<keyword evidence="4 6" id="KW-0949">S-adenosyl-L-methionine</keyword>
<reference evidence="7" key="1">
    <citation type="submission" date="2021-03" db="EMBL/GenBank/DDBJ databases">
        <title>The complete genome sequence of Acetobacter sp. TBRC 12339.</title>
        <authorList>
            <person name="Charoenyingcharoen P."/>
            <person name="Yukphan P."/>
        </authorList>
    </citation>
    <scope>NUCLEOTIDE SEQUENCE</scope>
    <source>
        <strain evidence="7">TBRC 12339</strain>
    </source>
</reference>
<dbReference type="Gene3D" id="2.40.50.1070">
    <property type="match status" value="1"/>
</dbReference>
<evidence type="ECO:0000313" key="7">
    <source>
        <dbReference type="EMBL" id="MBO1325867.1"/>
    </source>
</evidence>
<keyword evidence="5" id="KW-0411">Iron-sulfur</keyword>
<sequence>MNTVVEAPVLYLAAQGDGAVRLPDGQVAYCPGTLAGERVRLIQDAAGIWRLDTVLDASPDRVTPPCPLFGTCGGCSMQQMQPAALLDWKASKVRHALQKAGFAPIPEPTCTQVPPYSRRRVDLAVRRMPDAMLIGLHARGSKAVADMTVCPALNPDILRLLPAFRTTLRSLQAIRSEASLHINLFDSGPDIVLLTDSPLQAPDRIRLARLAEEHGIPRIGWRLLKGDGEPETAAQNGPVFQSIAGHRITPPPGAFLQATARSEHSIQQAVMAALPARLGRRDNVIELYAGCGTLTLPLSERCRVMAYEGHAPACAALKAAGNTRIQAQCRDLNRQPVMAKDLAKAPVVILDPPHAGAKLQMRQIAQGRPAQVIYVSCNPAALSKDAALLAEAGYRLDSIAVIDQFLWSAETEAVCSFIRESSHRSRSGPSRSG</sequence>
<dbReference type="InterPro" id="IPR029063">
    <property type="entry name" value="SAM-dependent_MTases_sf"/>
</dbReference>
<evidence type="ECO:0000313" key="8">
    <source>
        <dbReference type="Proteomes" id="UP000664073"/>
    </source>
</evidence>
<evidence type="ECO:0000256" key="1">
    <source>
        <dbReference type="ARBA" id="ARBA00022485"/>
    </source>
</evidence>
<evidence type="ECO:0000256" key="2">
    <source>
        <dbReference type="ARBA" id="ARBA00022603"/>
    </source>
</evidence>
<keyword evidence="3 6" id="KW-0808">Transferase</keyword>
<dbReference type="Pfam" id="PF05958">
    <property type="entry name" value="tRNA_U5-meth_tr"/>
    <property type="match status" value="1"/>
</dbReference>
<dbReference type="GO" id="GO:0070475">
    <property type="term" value="P:rRNA base methylation"/>
    <property type="evidence" value="ECO:0007669"/>
    <property type="project" value="TreeGrafter"/>
</dbReference>
<dbReference type="Proteomes" id="UP000664073">
    <property type="component" value="Unassembled WGS sequence"/>
</dbReference>
<keyword evidence="8" id="KW-1185">Reference proteome</keyword>
<feature type="active site" description="Nucleophile" evidence="6">
    <location>
        <position position="377"/>
    </location>
</feature>
<feature type="binding site" evidence="6">
    <location>
        <position position="257"/>
    </location>
    <ligand>
        <name>S-adenosyl-L-methionine</name>
        <dbReference type="ChEBI" id="CHEBI:59789"/>
    </ligand>
</feature>
<accession>A0A939HQ65</accession>
<keyword evidence="1" id="KW-0479">Metal-binding</keyword>
<proteinExistence type="inferred from homology"/>
<evidence type="ECO:0000256" key="4">
    <source>
        <dbReference type="ARBA" id="ARBA00022691"/>
    </source>
</evidence>
<evidence type="ECO:0000256" key="6">
    <source>
        <dbReference type="PROSITE-ProRule" id="PRU01024"/>
    </source>
</evidence>
<dbReference type="RefSeq" id="WP_207846515.1">
    <property type="nucleotide sequence ID" value="NZ_JAFVMH010000006.1"/>
</dbReference>
<gene>
    <name evidence="7" type="ORF">J2D77_11950</name>
</gene>
<evidence type="ECO:0000256" key="3">
    <source>
        <dbReference type="ARBA" id="ARBA00022679"/>
    </source>
</evidence>
<name>A0A939HQ65_9PROT</name>
<comment type="similarity">
    <text evidence="6">Belongs to the class I-like SAM-binding methyltransferase superfamily. RNA M5U methyltransferase family.</text>
</comment>